<proteinExistence type="predicted"/>
<organism evidence="8 9">
    <name type="scientific">Mucor plumbeus</name>
    <dbReference type="NCBI Taxonomy" id="97098"/>
    <lineage>
        <taxon>Eukaryota</taxon>
        <taxon>Fungi</taxon>
        <taxon>Fungi incertae sedis</taxon>
        <taxon>Mucoromycota</taxon>
        <taxon>Mucoromycotina</taxon>
        <taxon>Mucoromycetes</taxon>
        <taxon>Mucorales</taxon>
        <taxon>Mucorineae</taxon>
        <taxon>Mucoraceae</taxon>
        <taxon>Mucor</taxon>
    </lineage>
</organism>
<evidence type="ECO:0000256" key="5">
    <source>
        <dbReference type="ARBA" id="ARBA00023277"/>
    </source>
</evidence>
<evidence type="ECO:0000256" key="3">
    <source>
        <dbReference type="ARBA" id="ARBA00022729"/>
    </source>
</evidence>
<dbReference type="InterPro" id="IPR011330">
    <property type="entry name" value="Glyco_hydro/deAcase_b/a-brl"/>
</dbReference>
<dbReference type="GO" id="GO:0046872">
    <property type="term" value="F:metal ion binding"/>
    <property type="evidence" value="ECO:0007669"/>
    <property type="project" value="UniProtKB-KW"/>
</dbReference>
<keyword evidence="9" id="KW-1185">Reference proteome</keyword>
<protein>
    <recommendedName>
        <fullName evidence="7">NodB homology domain-containing protein</fullName>
    </recommendedName>
</protein>
<reference evidence="8" key="1">
    <citation type="submission" date="2020-12" db="EMBL/GenBank/DDBJ databases">
        <title>Metabolic potential, ecology and presence of endohyphal bacteria is reflected in genomic diversity of Mucoromycotina.</title>
        <authorList>
            <person name="Muszewska A."/>
            <person name="Okrasinska A."/>
            <person name="Steczkiewicz K."/>
            <person name="Drgas O."/>
            <person name="Orlowska M."/>
            <person name="Perlinska-Lenart U."/>
            <person name="Aleksandrzak-Piekarczyk T."/>
            <person name="Szatraj K."/>
            <person name="Zielenkiewicz U."/>
            <person name="Pilsyk S."/>
            <person name="Malc E."/>
            <person name="Mieczkowski P."/>
            <person name="Kruszewska J.S."/>
            <person name="Biernat P."/>
            <person name="Pawlowska J."/>
        </authorList>
    </citation>
    <scope>NUCLEOTIDE SEQUENCE</scope>
    <source>
        <strain evidence="8">CBS 226.32</strain>
    </source>
</reference>
<dbReference type="Pfam" id="PF01522">
    <property type="entry name" value="Polysacc_deac_1"/>
    <property type="match status" value="1"/>
</dbReference>
<evidence type="ECO:0000256" key="6">
    <source>
        <dbReference type="SAM" id="SignalP"/>
    </source>
</evidence>
<evidence type="ECO:0000313" key="8">
    <source>
        <dbReference type="EMBL" id="KAG2214945.1"/>
    </source>
</evidence>
<feature type="signal peptide" evidence="6">
    <location>
        <begin position="1"/>
        <end position="19"/>
    </location>
</feature>
<feature type="domain" description="NodB homology" evidence="7">
    <location>
        <begin position="54"/>
        <end position="252"/>
    </location>
</feature>
<dbReference type="PANTHER" id="PTHR46471:SF2">
    <property type="entry name" value="CHITIN DEACETYLASE-RELATED"/>
    <property type="match status" value="1"/>
</dbReference>
<name>A0A8H7RQP4_9FUNG</name>
<dbReference type="AlphaFoldDB" id="A0A8H7RQP4"/>
<dbReference type="OrthoDB" id="2125469at2759"/>
<dbReference type="GO" id="GO:0016810">
    <property type="term" value="F:hydrolase activity, acting on carbon-nitrogen (but not peptide) bonds"/>
    <property type="evidence" value="ECO:0007669"/>
    <property type="project" value="InterPro"/>
</dbReference>
<dbReference type="PANTHER" id="PTHR46471">
    <property type="entry name" value="CHITIN DEACETYLASE"/>
    <property type="match status" value="1"/>
</dbReference>
<accession>A0A8H7RQP4</accession>
<keyword evidence="2" id="KW-0479">Metal-binding</keyword>
<evidence type="ECO:0000256" key="1">
    <source>
        <dbReference type="ARBA" id="ARBA00001941"/>
    </source>
</evidence>
<gene>
    <name evidence="8" type="ORF">INT46_004746</name>
</gene>
<sequence length="305" mass="33867">MRTTTLLLTLAYAATLAMGRPTISTSTTTAAQSTETSSKNTGKVETFTHCNRPGVFALTFDDGPDKYSWGLAKTLKDQGIKATFFLNGDNSVNVLSDSTMTDEGEKTYLEVIKHYYDLGHEVASHTLKHMNLVDLTEDQVKEQMNKQSDIIYKAIGKRVRLMRPPEGVVDDVSSKVLNELGYYNIMWDVDTKDWEHKGLKAEETRIREVMDKDVANKTMGHIALEHDIHQDTVQTLVPWFVEYVKQKGYEFVTVSDCIGVEPYFADNTTTSTSTSASTATVDYNELAGGSVAHSDLPVVTTPVSN</sequence>
<keyword evidence="4" id="KW-0378">Hydrolase</keyword>
<comment type="caution">
    <text evidence="8">The sequence shown here is derived from an EMBL/GenBank/DDBJ whole genome shotgun (WGS) entry which is preliminary data.</text>
</comment>
<dbReference type="PROSITE" id="PS51677">
    <property type="entry name" value="NODB"/>
    <property type="match status" value="1"/>
</dbReference>
<dbReference type="InterPro" id="IPR002509">
    <property type="entry name" value="NODB_dom"/>
</dbReference>
<dbReference type="SUPFAM" id="SSF88713">
    <property type="entry name" value="Glycoside hydrolase/deacetylase"/>
    <property type="match status" value="1"/>
</dbReference>
<dbReference type="Gene3D" id="3.20.20.370">
    <property type="entry name" value="Glycoside hydrolase/deacetylase"/>
    <property type="match status" value="1"/>
</dbReference>
<comment type="cofactor">
    <cofactor evidence="1">
        <name>Co(2+)</name>
        <dbReference type="ChEBI" id="CHEBI:48828"/>
    </cofactor>
</comment>
<evidence type="ECO:0000259" key="7">
    <source>
        <dbReference type="PROSITE" id="PS51677"/>
    </source>
</evidence>
<dbReference type="GO" id="GO:0005975">
    <property type="term" value="P:carbohydrate metabolic process"/>
    <property type="evidence" value="ECO:0007669"/>
    <property type="project" value="InterPro"/>
</dbReference>
<evidence type="ECO:0000256" key="2">
    <source>
        <dbReference type="ARBA" id="ARBA00022723"/>
    </source>
</evidence>
<dbReference type="Proteomes" id="UP000650833">
    <property type="component" value="Unassembled WGS sequence"/>
</dbReference>
<keyword evidence="3 6" id="KW-0732">Signal</keyword>
<dbReference type="EMBL" id="JAEPRC010000017">
    <property type="protein sequence ID" value="KAG2214945.1"/>
    <property type="molecule type" value="Genomic_DNA"/>
</dbReference>
<evidence type="ECO:0000313" key="9">
    <source>
        <dbReference type="Proteomes" id="UP000650833"/>
    </source>
</evidence>
<feature type="chain" id="PRO_5034836934" description="NodB homology domain-containing protein" evidence="6">
    <location>
        <begin position="20"/>
        <end position="305"/>
    </location>
</feature>
<evidence type="ECO:0000256" key="4">
    <source>
        <dbReference type="ARBA" id="ARBA00022801"/>
    </source>
</evidence>
<keyword evidence="5" id="KW-0119">Carbohydrate metabolism</keyword>